<name>A0ABC8VS38_9POAL</name>
<dbReference type="PANTHER" id="PTHR36805:SF7">
    <property type="entry name" value="AGENET DOMAIN-CONTAINING PROTEIN"/>
    <property type="match status" value="1"/>
</dbReference>
<dbReference type="Pfam" id="PF05641">
    <property type="entry name" value="Agenet"/>
    <property type="match status" value="1"/>
</dbReference>
<dbReference type="Proteomes" id="UP001497457">
    <property type="component" value="Chromosome 10rd"/>
</dbReference>
<organism evidence="3 4">
    <name type="scientific">Urochloa decumbens</name>
    <dbReference type="NCBI Taxonomy" id="240449"/>
    <lineage>
        <taxon>Eukaryota</taxon>
        <taxon>Viridiplantae</taxon>
        <taxon>Streptophyta</taxon>
        <taxon>Embryophyta</taxon>
        <taxon>Tracheophyta</taxon>
        <taxon>Spermatophyta</taxon>
        <taxon>Magnoliopsida</taxon>
        <taxon>Liliopsida</taxon>
        <taxon>Poales</taxon>
        <taxon>Poaceae</taxon>
        <taxon>PACMAD clade</taxon>
        <taxon>Panicoideae</taxon>
        <taxon>Panicodae</taxon>
        <taxon>Paniceae</taxon>
        <taxon>Melinidinae</taxon>
        <taxon>Urochloa</taxon>
    </lineage>
</organism>
<reference evidence="3 4" key="2">
    <citation type="submission" date="2024-10" db="EMBL/GenBank/DDBJ databases">
        <authorList>
            <person name="Ryan C."/>
        </authorList>
    </citation>
    <scope>NUCLEOTIDE SEQUENCE [LARGE SCALE GENOMIC DNA]</scope>
</reference>
<dbReference type="InterPro" id="IPR014002">
    <property type="entry name" value="Agenet_dom_plant"/>
</dbReference>
<dbReference type="EMBL" id="OZ075120">
    <property type="protein sequence ID" value="CAL4895777.1"/>
    <property type="molecule type" value="Genomic_DNA"/>
</dbReference>
<evidence type="ECO:0000256" key="1">
    <source>
        <dbReference type="SAM" id="MobiDB-lite"/>
    </source>
</evidence>
<feature type="compositionally biased region" description="Polar residues" evidence="1">
    <location>
        <begin position="216"/>
        <end position="225"/>
    </location>
</feature>
<dbReference type="AlphaFoldDB" id="A0ABC8VS38"/>
<feature type="compositionally biased region" description="Low complexity" evidence="1">
    <location>
        <begin position="257"/>
        <end position="268"/>
    </location>
</feature>
<dbReference type="PANTHER" id="PTHR36805">
    <property type="entry name" value="AGENET DOMAIN-CONTAINING PROTEIN"/>
    <property type="match status" value="1"/>
</dbReference>
<feature type="compositionally biased region" description="Low complexity" evidence="1">
    <location>
        <begin position="232"/>
        <end position="243"/>
    </location>
</feature>
<dbReference type="SMART" id="SM00743">
    <property type="entry name" value="Agenet"/>
    <property type="match status" value="1"/>
</dbReference>
<feature type="compositionally biased region" description="Polar residues" evidence="1">
    <location>
        <begin position="269"/>
        <end position="281"/>
    </location>
</feature>
<evidence type="ECO:0000313" key="4">
    <source>
        <dbReference type="Proteomes" id="UP001497457"/>
    </source>
</evidence>
<accession>A0ABC8VS38</accession>
<feature type="region of interest" description="Disordered" evidence="1">
    <location>
        <begin position="184"/>
        <end position="285"/>
    </location>
</feature>
<reference evidence="4" key="1">
    <citation type="submission" date="2024-06" db="EMBL/GenBank/DDBJ databases">
        <authorList>
            <person name="Ryan C."/>
        </authorList>
    </citation>
    <scope>NUCLEOTIDE SEQUENCE [LARGE SCALE GENOMIC DNA]</scope>
</reference>
<keyword evidence="4" id="KW-1185">Reference proteome</keyword>
<evidence type="ECO:0000259" key="2">
    <source>
        <dbReference type="SMART" id="SM00743"/>
    </source>
</evidence>
<feature type="domain" description="Agenet" evidence="2">
    <location>
        <begin position="102"/>
        <end position="162"/>
    </location>
</feature>
<proteinExistence type="predicted"/>
<sequence length="359" mass="40112">MDLVLPFKIGDLAEYKSFLTGYRGAWFRCKVHNMRVNDSAGYLEYYLEYIDYTDPKEWVRVFEKNPTCSNQLMIRPCFPQWYYGHEVPGQFPDSDVTTIVDEAWKVGDLVDWFNQGCYWSVTIIKFLDEDMVEVKLPAPPIGEGERYRANCNDLRPTLEWSLIEGWTVPLSKAKRKGWHAARLLQHSKSESESSTSDEDSSSDDEYGDNGRGVQKSGCSFSNMPQGGSAVLAPSSATNSASSPKAEEDGNPSVDNLKPSSTSKSPDPSHGTQSAATCSAGTGVTVRQEPGIEISIKQEQEWYEAYDDGPDEFLVKLDTLEAKLSCLMERTEVEKERSVEVLALCRGSTNEVASKVHIFT</sequence>
<gene>
    <name evidence="3" type="ORF">URODEC1_LOCUS6242</name>
</gene>
<protein>
    <recommendedName>
        <fullName evidence="2">Agenet domain-containing protein</fullName>
    </recommendedName>
</protein>
<dbReference type="InterPro" id="IPR008395">
    <property type="entry name" value="Agenet-like_dom"/>
</dbReference>
<feature type="compositionally biased region" description="Acidic residues" evidence="1">
    <location>
        <begin position="195"/>
        <end position="207"/>
    </location>
</feature>
<evidence type="ECO:0000313" key="3">
    <source>
        <dbReference type="EMBL" id="CAL4895777.1"/>
    </source>
</evidence>